<reference evidence="6 9" key="2">
    <citation type="journal article" date="2019" name="Science, e1252229">
        <title>Invertible promoters mediate bacterial phase variation, antibiotic resistance, and host adaptation in the gut.</title>
        <authorList>
            <person name="Jiang X."/>
            <person name="Hall A.B."/>
            <person name="Arthur T.D."/>
            <person name="Plichta D.R."/>
            <person name="Covington C.T."/>
            <person name="Poyet M."/>
            <person name="Crothers J."/>
            <person name="Moses P.L."/>
            <person name="Tolonen A.C."/>
            <person name="Vlamakis H."/>
            <person name="Alm E.J."/>
            <person name="Xavier R.J."/>
        </authorList>
    </citation>
    <scope>NUCLEOTIDE SEQUENCE [LARGE SCALE GENOMIC DNA]</scope>
    <source>
        <strain evidence="9">af_0058</strain>
        <strain evidence="6">Af_0058</strain>
    </source>
</reference>
<keyword evidence="1" id="KW-0238">DNA-binding</keyword>
<proteinExistence type="predicted"/>
<dbReference type="InterPro" id="IPR001387">
    <property type="entry name" value="Cro/C1-type_HTH"/>
</dbReference>
<feature type="domain" description="HTH cro/C1-type" evidence="3">
    <location>
        <begin position="7"/>
        <end position="61"/>
    </location>
</feature>
<evidence type="ECO:0000313" key="7">
    <source>
        <dbReference type="Proteomes" id="UP000095409"/>
    </source>
</evidence>
<dbReference type="Pfam" id="PF01381">
    <property type="entry name" value="HTH_3"/>
    <property type="match status" value="1"/>
</dbReference>
<dbReference type="SMART" id="SM00530">
    <property type="entry name" value="HTH_XRE"/>
    <property type="match status" value="1"/>
</dbReference>
<dbReference type="PROSITE" id="PS50943">
    <property type="entry name" value="HTH_CROC1"/>
    <property type="match status" value="1"/>
</dbReference>
<dbReference type="EMBL" id="RCXQ01000001">
    <property type="protein sequence ID" value="RYT68651.1"/>
    <property type="molecule type" value="Genomic_DNA"/>
</dbReference>
<keyword evidence="2" id="KW-0472">Membrane</keyword>
<dbReference type="OrthoDB" id="9801008at2"/>
<accession>A0A174DMY9</accession>
<evidence type="ECO:0000259" key="3">
    <source>
        <dbReference type="PROSITE" id="PS50943"/>
    </source>
</evidence>
<protein>
    <submittedName>
        <fullName evidence="4">HTH-type transcriptional regulator immR</fullName>
    </submittedName>
    <submittedName>
        <fullName evidence="6">XRE family transcriptional regulator</fullName>
    </submittedName>
</protein>
<dbReference type="PANTHER" id="PTHR46558">
    <property type="entry name" value="TRACRIPTIONAL REGULATORY PROTEIN-RELATED-RELATED"/>
    <property type="match status" value="1"/>
</dbReference>
<sequence>MNMADRIQYLRKSKGISQEELADKVGVSRQAVSKWESEQSTPDLEKIIIMSDFFGVTTDYILKGIEPVADKEQKNKELTSKVLYISSTAFVAIGLFCAFGNWYAEQTMEAVWGSMIIQAIGIVGYFIARILSEEKSPFYVNWLNIIGVAFMPISMITGYISGLVFKLEGWIAPYPIGIFHTLVFVLVFFVVVIASYIILKKQTK</sequence>
<gene>
    <name evidence="4" type="primary">immR_2</name>
    <name evidence="5" type="synonym">immR_10</name>
    <name evidence="6" type="ORF">EAI82_00325</name>
    <name evidence="4" type="ORF">ERS852394_01796</name>
    <name evidence="5" type="ORF">ERS852533_03731</name>
</gene>
<dbReference type="Proteomes" id="UP000293506">
    <property type="component" value="Unassembled WGS sequence"/>
</dbReference>
<feature type="transmembrane region" description="Helical" evidence="2">
    <location>
        <begin position="110"/>
        <end position="128"/>
    </location>
</feature>
<evidence type="ECO:0000313" key="4">
    <source>
        <dbReference type="EMBL" id="CUO25568.1"/>
    </source>
</evidence>
<dbReference type="Gene3D" id="1.10.260.40">
    <property type="entry name" value="lambda repressor-like DNA-binding domains"/>
    <property type="match status" value="1"/>
</dbReference>
<reference evidence="7 8" key="1">
    <citation type="submission" date="2015-09" db="EMBL/GenBank/DDBJ databases">
        <authorList>
            <consortium name="Pathogen Informatics"/>
        </authorList>
    </citation>
    <scope>NUCLEOTIDE SEQUENCE [LARGE SCALE GENOMIC DNA]</scope>
    <source>
        <strain evidence="4 7">2789STDY5608837</strain>
        <strain evidence="5 8">2789STDY5834921</strain>
    </source>
</reference>
<evidence type="ECO:0000313" key="9">
    <source>
        <dbReference type="Proteomes" id="UP000293506"/>
    </source>
</evidence>
<dbReference type="Proteomes" id="UP000095409">
    <property type="component" value="Unassembled WGS sequence"/>
</dbReference>
<feature type="transmembrane region" description="Helical" evidence="2">
    <location>
        <begin position="140"/>
        <end position="165"/>
    </location>
</feature>
<organism evidence="4 7">
    <name type="scientific">Blautia obeum</name>
    <dbReference type="NCBI Taxonomy" id="40520"/>
    <lineage>
        <taxon>Bacteria</taxon>
        <taxon>Bacillati</taxon>
        <taxon>Bacillota</taxon>
        <taxon>Clostridia</taxon>
        <taxon>Lachnospirales</taxon>
        <taxon>Lachnospiraceae</taxon>
        <taxon>Blautia</taxon>
    </lineage>
</organism>
<evidence type="ECO:0000313" key="5">
    <source>
        <dbReference type="EMBL" id="CUQ09899.1"/>
    </source>
</evidence>
<dbReference type="GO" id="GO:0003677">
    <property type="term" value="F:DNA binding"/>
    <property type="evidence" value="ECO:0007669"/>
    <property type="project" value="UniProtKB-KW"/>
</dbReference>
<dbReference type="PANTHER" id="PTHR46558:SF13">
    <property type="entry name" value="HTH-TYPE TRANSCRIPTIONAL REGULATOR IMMR"/>
    <property type="match status" value="1"/>
</dbReference>
<dbReference type="AlphaFoldDB" id="A0A174DMY9"/>
<evidence type="ECO:0000256" key="1">
    <source>
        <dbReference type="ARBA" id="ARBA00023125"/>
    </source>
</evidence>
<dbReference type="InterPro" id="IPR010982">
    <property type="entry name" value="Lambda_DNA-bd_dom_sf"/>
</dbReference>
<keyword evidence="2" id="KW-0812">Transmembrane</keyword>
<dbReference type="Proteomes" id="UP000095413">
    <property type="component" value="Unassembled WGS sequence"/>
</dbReference>
<evidence type="ECO:0000313" key="8">
    <source>
        <dbReference type="Proteomes" id="UP000095413"/>
    </source>
</evidence>
<dbReference type="EMBL" id="CYZD01000007">
    <property type="protein sequence ID" value="CUO25568.1"/>
    <property type="molecule type" value="Genomic_DNA"/>
</dbReference>
<dbReference type="CDD" id="cd00093">
    <property type="entry name" value="HTH_XRE"/>
    <property type="match status" value="1"/>
</dbReference>
<keyword evidence="2" id="KW-1133">Transmembrane helix</keyword>
<feature type="transmembrane region" description="Helical" evidence="2">
    <location>
        <begin position="177"/>
        <end position="199"/>
    </location>
</feature>
<name>A0A174DMY9_9FIRM</name>
<feature type="transmembrane region" description="Helical" evidence="2">
    <location>
        <begin position="82"/>
        <end position="104"/>
    </location>
</feature>
<dbReference type="EMBL" id="CZBA01000046">
    <property type="protein sequence ID" value="CUQ09899.1"/>
    <property type="molecule type" value="Genomic_DNA"/>
</dbReference>
<dbReference type="SUPFAM" id="SSF47413">
    <property type="entry name" value="lambda repressor-like DNA-binding domains"/>
    <property type="match status" value="1"/>
</dbReference>
<evidence type="ECO:0000313" key="6">
    <source>
        <dbReference type="EMBL" id="RYT68651.1"/>
    </source>
</evidence>
<dbReference type="RefSeq" id="WP_008393242.1">
    <property type="nucleotide sequence ID" value="NZ_CYZD01000007.1"/>
</dbReference>
<evidence type="ECO:0000256" key="2">
    <source>
        <dbReference type="SAM" id="Phobius"/>
    </source>
</evidence>